<evidence type="ECO:0000313" key="1">
    <source>
        <dbReference type="EMBL" id="KAJ8870553.1"/>
    </source>
</evidence>
<accession>A0ABQ9GFZ2</accession>
<proteinExistence type="predicted"/>
<dbReference type="Proteomes" id="UP001159363">
    <property type="component" value="Chromosome 12"/>
</dbReference>
<name>A0ABQ9GFZ2_9NEOP</name>
<protein>
    <submittedName>
        <fullName evidence="1">Uncharacterized protein</fullName>
    </submittedName>
</protein>
<organism evidence="1 2">
    <name type="scientific">Dryococelus australis</name>
    <dbReference type="NCBI Taxonomy" id="614101"/>
    <lineage>
        <taxon>Eukaryota</taxon>
        <taxon>Metazoa</taxon>
        <taxon>Ecdysozoa</taxon>
        <taxon>Arthropoda</taxon>
        <taxon>Hexapoda</taxon>
        <taxon>Insecta</taxon>
        <taxon>Pterygota</taxon>
        <taxon>Neoptera</taxon>
        <taxon>Polyneoptera</taxon>
        <taxon>Phasmatodea</taxon>
        <taxon>Verophasmatodea</taxon>
        <taxon>Anareolatae</taxon>
        <taxon>Phasmatidae</taxon>
        <taxon>Eurycanthinae</taxon>
        <taxon>Dryococelus</taxon>
    </lineage>
</organism>
<gene>
    <name evidence="1" type="ORF">PR048_029576</name>
</gene>
<evidence type="ECO:0000313" key="2">
    <source>
        <dbReference type="Proteomes" id="UP001159363"/>
    </source>
</evidence>
<sequence>MYGRRKREIPEKTLRPTASCGTIPTCENPGIERGSLRLGLHTSAGIPGKLQASESPASTTAETQVQLVAVSNHHRPAGPRDTGHRYSQGSPSNFLDLIELSVHEAEEYPSRASEKCDVAVNGLHFSIGCCHSAFTCVGDTWMTPAVAGTPPSFIRWSCTTIMNMPMAMIILPMVKEYTMCIQADLKQDLGSIPSRVSGFSRVGIVPDYAVCRRVFSGISRFPPPFHSGAAPFSPQCPSSVLKTSLLRAAQISSLALFTQAGLKKTARFTRVNSGQLNDPLECGTLMLPELSDTASLWSALSCLLMARRYFNSISYLTNSVLNRACGLLQGQRRRNHGVIAECNGSGRIRRRFQPSSGPGAPLERRDTARACQLGADVPIPAFAWSDFGKPWKAEIKMVGPGIESGSSRARVQMTSVRQQTVTTVQANSAGVPAALDNSLGEHSLAHLPSLGTGKSRVSND</sequence>
<dbReference type="EMBL" id="JARBHB010000013">
    <property type="protein sequence ID" value="KAJ8870553.1"/>
    <property type="molecule type" value="Genomic_DNA"/>
</dbReference>
<comment type="caution">
    <text evidence="1">The sequence shown here is derived from an EMBL/GenBank/DDBJ whole genome shotgun (WGS) entry which is preliminary data.</text>
</comment>
<reference evidence="1 2" key="1">
    <citation type="submission" date="2023-02" db="EMBL/GenBank/DDBJ databases">
        <title>LHISI_Scaffold_Assembly.</title>
        <authorList>
            <person name="Stuart O.P."/>
            <person name="Cleave R."/>
            <person name="Magrath M.J.L."/>
            <person name="Mikheyev A.S."/>
        </authorList>
    </citation>
    <scope>NUCLEOTIDE SEQUENCE [LARGE SCALE GENOMIC DNA]</scope>
    <source>
        <strain evidence="1">Daus_M_001</strain>
        <tissue evidence="1">Leg muscle</tissue>
    </source>
</reference>
<feature type="non-terminal residue" evidence="1">
    <location>
        <position position="460"/>
    </location>
</feature>
<keyword evidence="2" id="KW-1185">Reference proteome</keyword>